<dbReference type="GO" id="GO:0016020">
    <property type="term" value="C:membrane"/>
    <property type="evidence" value="ECO:0007669"/>
    <property type="project" value="UniProtKB-SubCell"/>
</dbReference>
<keyword evidence="1 3" id="KW-0489">Methyltransferase</keyword>
<dbReference type="EC" id="2.1.1.-" evidence="3"/>
<dbReference type="Proteomes" id="UP000325081">
    <property type="component" value="Unassembled WGS sequence"/>
</dbReference>
<dbReference type="GO" id="GO:0005802">
    <property type="term" value="C:trans-Golgi network"/>
    <property type="evidence" value="ECO:0007669"/>
    <property type="project" value="TreeGrafter"/>
</dbReference>
<dbReference type="Pfam" id="PF03141">
    <property type="entry name" value="Methyltransf_29"/>
    <property type="match status" value="1"/>
</dbReference>
<proteinExistence type="inferred from homology"/>
<gene>
    <name evidence="4" type="ORF">STAS_08574</name>
</gene>
<keyword evidence="5" id="KW-1185">Reference proteome</keyword>
<dbReference type="PANTHER" id="PTHR10108">
    <property type="entry name" value="SAM-DEPENDENT METHYLTRANSFERASE"/>
    <property type="match status" value="1"/>
</dbReference>
<dbReference type="EMBL" id="BKCP01004616">
    <property type="protein sequence ID" value="GER32514.1"/>
    <property type="molecule type" value="Genomic_DNA"/>
</dbReference>
<accession>A0A5A7PIG9</accession>
<sequence>MNMRLRFNLRLRKESQQYLRLWVRRDFRCGKLLLELNRSLRPGGFFVWSATPIYQKLLEDVEIWEAMKQLTKALCWEVVSITKDIINGVGIALYRKPTINECYEQRSKNEPPLCQDTDDANSAWNVLASMHKVTFL</sequence>
<name>A0A5A7PIG9_STRAF</name>
<comment type="subcellular location">
    <subcellularLocation>
        <location evidence="3">Membrane</location>
        <topology evidence="3">Single-pass type II membrane protein</topology>
    </subcellularLocation>
</comment>
<keyword evidence="3 4" id="KW-0808">Transferase</keyword>
<keyword evidence="2 3" id="KW-0325">Glycoprotein</keyword>
<dbReference type="PANTHER" id="PTHR10108:SF1172">
    <property type="entry name" value="PMT26-LIKE PROTEIN, PUTATIVE-RELATED"/>
    <property type="match status" value="1"/>
</dbReference>
<reference evidence="5" key="1">
    <citation type="journal article" date="2019" name="Curr. Biol.">
        <title>Genome Sequence of Striga asiatica Provides Insight into the Evolution of Plant Parasitism.</title>
        <authorList>
            <person name="Yoshida S."/>
            <person name="Kim S."/>
            <person name="Wafula E.K."/>
            <person name="Tanskanen J."/>
            <person name="Kim Y.M."/>
            <person name="Honaas L."/>
            <person name="Yang Z."/>
            <person name="Spallek T."/>
            <person name="Conn C.E."/>
            <person name="Ichihashi Y."/>
            <person name="Cheong K."/>
            <person name="Cui S."/>
            <person name="Der J.P."/>
            <person name="Gundlach H."/>
            <person name="Jiao Y."/>
            <person name="Hori C."/>
            <person name="Ishida J.K."/>
            <person name="Kasahara H."/>
            <person name="Kiba T."/>
            <person name="Kim M.S."/>
            <person name="Koo N."/>
            <person name="Laohavisit A."/>
            <person name="Lee Y.H."/>
            <person name="Lumba S."/>
            <person name="McCourt P."/>
            <person name="Mortimer J.C."/>
            <person name="Mutuku J.M."/>
            <person name="Nomura T."/>
            <person name="Sasaki-Sekimoto Y."/>
            <person name="Seto Y."/>
            <person name="Wang Y."/>
            <person name="Wakatake T."/>
            <person name="Sakakibara H."/>
            <person name="Demura T."/>
            <person name="Yamaguchi S."/>
            <person name="Yoneyama K."/>
            <person name="Manabe R.I."/>
            <person name="Nelson D.C."/>
            <person name="Schulman A.H."/>
            <person name="Timko M.P."/>
            <person name="dePamphilis C.W."/>
            <person name="Choi D."/>
            <person name="Shirasu K."/>
        </authorList>
    </citation>
    <scope>NUCLEOTIDE SEQUENCE [LARGE SCALE GENOMIC DNA]</scope>
    <source>
        <strain evidence="5">cv. UVA1</strain>
    </source>
</reference>
<keyword evidence="3" id="KW-0735">Signal-anchor</keyword>
<dbReference type="GO" id="GO:0008168">
    <property type="term" value="F:methyltransferase activity"/>
    <property type="evidence" value="ECO:0007669"/>
    <property type="project" value="UniProtKB-UniRule"/>
</dbReference>
<evidence type="ECO:0000256" key="2">
    <source>
        <dbReference type="ARBA" id="ARBA00023180"/>
    </source>
</evidence>
<evidence type="ECO:0000256" key="1">
    <source>
        <dbReference type="ARBA" id="ARBA00022603"/>
    </source>
</evidence>
<dbReference type="GO" id="GO:0032259">
    <property type="term" value="P:methylation"/>
    <property type="evidence" value="ECO:0007669"/>
    <property type="project" value="UniProtKB-KW"/>
</dbReference>
<protein>
    <recommendedName>
        <fullName evidence="3">Methyltransferase</fullName>
        <ecNumber evidence="3">2.1.1.-</ecNumber>
    </recommendedName>
</protein>
<dbReference type="OrthoDB" id="1671556at2759"/>
<dbReference type="AlphaFoldDB" id="A0A5A7PIG9"/>
<keyword evidence="3" id="KW-0812">Transmembrane</keyword>
<comment type="caution">
    <text evidence="4">The sequence shown here is derived from an EMBL/GenBank/DDBJ whole genome shotgun (WGS) entry which is preliminary data.</text>
</comment>
<evidence type="ECO:0000313" key="5">
    <source>
        <dbReference type="Proteomes" id="UP000325081"/>
    </source>
</evidence>
<dbReference type="InterPro" id="IPR004159">
    <property type="entry name" value="Put_SAM_MeTrfase"/>
</dbReference>
<evidence type="ECO:0000313" key="4">
    <source>
        <dbReference type="EMBL" id="GER32514.1"/>
    </source>
</evidence>
<dbReference type="GO" id="GO:0005768">
    <property type="term" value="C:endosome"/>
    <property type="evidence" value="ECO:0007669"/>
    <property type="project" value="TreeGrafter"/>
</dbReference>
<organism evidence="4 5">
    <name type="scientific">Striga asiatica</name>
    <name type="common">Asiatic witchweed</name>
    <name type="synonym">Buchnera asiatica</name>
    <dbReference type="NCBI Taxonomy" id="4170"/>
    <lineage>
        <taxon>Eukaryota</taxon>
        <taxon>Viridiplantae</taxon>
        <taxon>Streptophyta</taxon>
        <taxon>Embryophyta</taxon>
        <taxon>Tracheophyta</taxon>
        <taxon>Spermatophyta</taxon>
        <taxon>Magnoliopsida</taxon>
        <taxon>eudicotyledons</taxon>
        <taxon>Gunneridae</taxon>
        <taxon>Pentapetalae</taxon>
        <taxon>asterids</taxon>
        <taxon>lamiids</taxon>
        <taxon>Lamiales</taxon>
        <taxon>Orobanchaceae</taxon>
        <taxon>Buchnereae</taxon>
        <taxon>Striga</taxon>
    </lineage>
</organism>
<evidence type="ECO:0000256" key="3">
    <source>
        <dbReference type="RuleBase" id="RU366043"/>
    </source>
</evidence>
<comment type="similarity">
    <text evidence="3">Belongs to the methyltransferase superfamily.</text>
</comment>